<evidence type="ECO:0000313" key="2">
    <source>
        <dbReference type="EMBL" id="KAH3699198.1"/>
    </source>
</evidence>
<feature type="region of interest" description="Disordered" evidence="1">
    <location>
        <begin position="1"/>
        <end position="112"/>
    </location>
</feature>
<keyword evidence="3" id="KW-1185">Reference proteome</keyword>
<gene>
    <name evidence="2" type="ORF">DPMN_074152</name>
</gene>
<feature type="compositionally biased region" description="Basic residues" evidence="1">
    <location>
        <begin position="55"/>
        <end position="69"/>
    </location>
</feature>
<protein>
    <submittedName>
        <fullName evidence="2">Uncharacterized protein</fullName>
    </submittedName>
</protein>
<sequence length="156" mass="18972">MALTSGERSALWHKRQREDIAKHEEYKQKERDRYRKKKEKGVIKTVENTTEREHRKQRKNWRRNQRNKRTKDQSLLKAVQNTLSPPNSPDDALPEVQQANNGRKTMGRKKVRKDRAKCYRELFKLRVDLDKERRNKNKFKRRYNRLLKTADRDSKG</sequence>
<name>A0A9D4BLB0_DREPO</name>
<proteinExistence type="predicted"/>
<organism evidence="2 3">
    <name type="scientific">Dreissena polymorpha</name>
    <name type="common">Zebra mussel</name>
    <name type="synonym">Mytilus polymorpha</name>
    <dbReference type="NCBI Taxonomy" id="45954"/>
    <lineage>
        <taxon>Eukaryota</taxon>
        <taxon>Metazoa</taxon>
        <taxon>Spiralia</taxon>
        <taxon>Lophotrochozoa</taxon>
        <taxon>Mollusca</taxon>
        <taxon>Bivalvia</taxon>
        <taxon>Autobranchia</taxon>
        <taxon>Heteroconchia</taxon>
        <taxon>Euheterodonta</taxon>
        <taxon>Imparidentia</taxon>
        <taxon>Neoheterodontei</taxon>
        <taxon>Myida</taxon>
        <taxon>Dreissenoidea</taxon>
        <taxon>Dreissenidae</taxon>
        <taxon>Dreissena</taxon>
    </lineage>
</organism>
<evidence type="ECO:0000313" key="3">
    <source>
        <dbReference type="Proteomes" id="UP000828390"/>
    </source>
</evidence>
<accession>A0A9D4BLB0</accession>
<comment type="caution">
    <text evidence="2">The sequence shown here is derived from an EMBL/GenBank/DDBJ whole genome shotgun (WGS) entry which is preliminary data.</text>
</comment>
<reference evidence="2" key="1">
    <citation type="journal article" date="2019" name="bioRxiv">
        <title>The Genome of the Zebra Mussel, Dreissena polymorpha: A Resource for Invasive Species Research.</title>
        <authorList>
            <person name="McCartney M.A."/>
            <person name="Auch B."/>
            <person name="Kono T."/>
            <person name="Mallez S."/>
            <person name="Zhang Y."/>
            <person name="Obille A."/>
            <person name="Becker A."/>
            <person name="Abrahante J.E."/>
            <person name="Garbe J."/>
            <person name="Badalamenti J.P."/>
            <person name="Herman A."/>
            <person name="Mangelson H."/>
            <person name="Liachko I."/>
            <person name="Sullivan S."/>
            <person name="Sone E.D."/>
            <person name="Koren S."/>
            <person name="Silverstein K.A.T."/>
            <person name="Beckman K.B."/>
            <person name="Gohl D.M."/>
        </authorList>
    </citation>
    <scope>NUCLEOTIDE SEQUENCE</scope>
    <source>
        <strain evidence="2">Duluth1</strain>
        <tissue evidence="2">Whole animal</tissue>
    </source>
</reference>
<reference evidence="2" key="2">
    <citation type="submission" date="2020-11" db="EMBL/GenBank/DDBJ databases">
        <authorList>
            <person name="McCartney M.A."/>
            <person name="Auch B."/>
            <person name="Kono T."/>
            <person name="Mallez S."/>
            <person name="Becker A."/>
            <person name="Gohl D.M."/>
            <person name="Silverstein K.A.T."/>
            <person name="Koren S."/>
            <person name="Bechman K.B."/>
            <person name="Herman A."/>
            <person name="Abrahante J.E."/>
            <person name="Garbe J."/>
        </authorList>
    </citation>
    <scope>NUCLEOTIDE SEQUENCE</scope>
    <source>
        <strain evidence="2">Duluth1</strain>
        <tissue evidence="2">Whole animal</tissue>
    </source>
</reference>
<dbReference type="AlphaFoldDB" id="A0A9D4BLB0"/>
<dbReference type="Proteomes" id="UP000828390">
    <property type="component" value="Unassembled WGS sequence"/>
</dbReference>
<evidence type="ECO:0000256" key="1">
    <source>
        <dbReference type="SAM" id="MobiDB-lite"/>
    </source>
</evidence>
<feature type="compositionally biased region" description="Basic and acidic residues" evidence="1">
    <location>
        <begin position="16"/>
        <end position="33"/>
    </location>
</feature>
<dbReference type="EMBL" id="JAIWYP010000015">
    <property type="protein sequence ID" value="KAH3699198.1"/>
    <property type="molecule type" value="Genomic_DNA"/>
</dbReference>